<accession>A0A0J6SPZ2</accession>
<comment type="caution">
    <text evidence="2">The sequence shown here is derived from an EMBL/GenBank/DDBJ whole genome shotgun (WGS) entry which is preliminary data.</text>
</comment>
<keyword evidence="3" id="KW-1185">Reference proteome</keyword>
<evidence type="ECO:0000313" key="2">
    <source>
        <dbReference type="EMBL" id="KMO35448.1"/>
    </source>
</evidence>
<sequence length="152" mass="15995">MPKLTYKALRPDDPVFTRVGSYSFENGKAVDVDQETYDNLKDNPWFGGGSASDRKDAAAAAGATMAPGPDSGIDSSVMPAYPPGGGMKYAPEAVKTEAGMVPADDADTDEDIGDFQIKHKGRGVYDVLRGGEVVTGGLSKADAEDYVRARTV</sequence>
<reference evidence="2 3" key="1">
    <citation type="submission" date="2015-03" db="EMBL/GenBank/DDBJ databases">
        <title>Genome sequencing of Methylobacterium variabile DSM 16961.</title>
        <authorList>
            <person name="Chaudhry V."/>
            <person name="Patil P.B."/>
        </authorList>
    </citation>
    <scope>NUCLEOTIDE SEQUENCE [LARGE SCALE GENOMIC DNA]</scope>
    <source>
        <strain evidence="2 3">DSM 16961</strain>
    </source>
</reference>
<dbReference type="RefSeq" id="WP_048445452.1">
    <property type="nucleotide sequence ID" value="NZ_LABY01000118.1"/>
</dbReference>
<feature type="region of interest" description="Disordered" evidence="1">
    <location>
        <begin position="41"/>
        <end position="79"/>
    </location>
</feature>
<protein>
    <submittedName>
        <fullName evidence="2">Uncharacterized protein</fullName>
    </submittedName>
</protein>
<proteinExistence type="predicted"/>
<dbReference type="PATRIC" id="fig|298794.3.peg.568"/>
<gene>
    <name evidence="2" type="ORF">VQ02_17345</name>
</gene>
<feature type="compositionally biased region" description="Low complexity" evidence="1">
    <location>
        <begin position="58"/>
        <end position="69"/>
    </location>
</feature>
<evidence type="ECO:0000313" key="3">
    <source>
        <dbReference type="Proteomes" id="UP000035955"/>
    </source>
</evidence>
<dbReference type="EMBL" id="LABY01000118">
    <property type="protein sequence ID" value="KMO35448.1"/>
    <property type="molecule type" value="Genomic_DNA"/>
</dbReference>
<evidence type="ECO:0000256" key="1">
    <source>
        <dbReference type="SAM" id="MobiDB-lite"/>
    </source>
</evidence>
<dbReference type="Proteomes" id="UP000035955">
    <property type="component" value="Unassembled WGS sequence"/>
</dbReference>
<dbReference type="AlphaFoldDB" id="A0A0J6SPZ2"/>
<name>A0A0J6SPZ2_9HYPH</name>
<organism evidence="2 3">
    <name type="scientific">Methylobacterium variabile</name>
    <dbReference type="NCBI Taxonomy" id="298794"/>
    <lineage>
        <taxon>Bacteria</taxon>
        <taxon>Pseudomonadati</taxon>
        <taxon>Pseudomonadota</taxon>
        <taxon>Alphaproteobacteria</taxon>
        <taxon>Hyphomicrobiales</taxon>
        <taxon>Methylobacteriaceae</taxon>
        <taxon>Methylobacterium</taxon>
    </lineage>
</organism>